<dbReference type="OrthoDB" id="4070021at2759"/>
<dbReference type="AlphaFoldDB" id="A0A1Q3AD64"/>
<dbReference type="EMBL" id="BDGX01000037">
    <property type="protein sequence ID" value="GAV53667.1"/>
    <property type="molecule type" value="Genomic_DNA"/>
</dbReference>
<comment type="caution">
    <text evidence="1">The sequence shown here is derived from an EMBL/GenBank/DDBJ whole genome shotgun (WGS) entry which is preliminary data.</text>
</comment>
<sequence>MSWSNSISTSSSNRFKLKRAHSPESVGINNYKKQRLIQDFERLSLKDSSRGAQSQVVASNNNLLDHIGIDIISIPKDVKERVRRLRNTNTYNDEKLVYEKLREAIRNEHLQIIRWHDPLEIVYQQWLRWIQSRWVAWPAQPYLNDNDNDIYNYNNSYGGYDSDVDMDA</sequence>
<evidence type="ECO:0000313" key="2">
    <source>
        <dbReference type="Proteomes" id="UP000187013"/>
    </source>
</evidence>
<dbReference type="Proteomes" id="UP000187013">
    <property type="component" value="Unassembled WGS sequence"/>
</dbReference>
<evidence type="ECO:0000313" key="1">
    <source>
        <dbReference type="EMBL" id="GAV53667.1"/>
    </source>
</evidence>
<protein>
    <submittedName>
        <fullName evidence="1">Uncharacterized protein</fullName>
    </submittedName>
</protein>
<reference evidence="1 2" key="1">
    <citation type="submission" date="2016-08" db="EMBL/GenBank/DDBJ databases">
        <title>Draft genome sequence of allopolyploid Zygosaccharomyces rouxii.</title>
        <authorList>
            <person name="Watanabe J."/>
            <person name="Uehara K."/>
            <person name="Mogi Y."/>
            <person name="Tsukioka Y."/>
        </authorList>
    </citation>
    <scope>NUCLEOTIDE SEQUENCE [LARGE SCALE GENOMIC DNA]</scope>
    <source>
        <strain evidence="1 2">NBRC 110957</strain>
    </source>
</reference>
<accession>A0A1Q3AD64</accession>
<organism evidence="1 2">
    <name type="scientific">Zygosaccharomyces rouxii</name>
    <dbReference type="NCBI Taxonomy" id="4956"/>
    <lineage>
        <taxon>Eukaryota</taxon>
        <taxon>Fungi</taxon>
        <taxon>Dikarya</taxon>
        <taxon>Ascomycota</taxon>
        <taxon>Saccharomycotina</taxon>
        <taxon>Saccharomycetes</taxon>
        <taxon>Saccharomycetales</taxon>
        <taxon>Saccharomycetaceae</taxon>
        <taxon>Zygosaccharomyces</taxon>
    </lineage>
</organism>
<gene>
    <name evidence="1" type="ORF">ZYGR_0AK01690</name>
</gene>
<name>A0A1Q3AD64_ZYGRO</name>
<proteinExistence type="predicted"/>